<feature type="binding site" evidence="7">
    <location>
        <position position="140"/>
    </location>
    <ligand>
        <name>NADP(+)</name>
        <dbReference type="ChEBI" id="CHEBI:58349"/>
    </ligand>
</feature>
<dbReference type="Pfam" id="PF02781">
    <property type="entry name" value="G6PD_C"/>
    <property type="match status" value="1"/>
</dbReference>
<comment type="catalytic activity">
    <reaction evidence="7">
        <text>D-glucose 6-phosphate + NADP(+) = 6-phospho-D-glucono-1,5-lactone + NADPH + H(+)</text>
        <dbReference type="Rhea" id="RHEA:15841"/>
        <dbReference type="ChEBI" id="CHEBI:15378"/>
        <dbReference type="ChEBI" id="CHEBI:57783"/>
        <dbReference type="ChEBI" id="CHEBI:57955"/>
        <dbReference type="ChEBI" id="CHEBI:58349"/>
        <dbReference type="ChEBI" id="CHEBI:61548"/>
        <dbReference type="EC" id="1.1.1.49"/>
    </reaction>
</comment>
<keyword evidence="5 7" id="KW-0560">Oxidoreductase</keyword>
<dbReference type="GO" id="GO:0004345">
    <property type="term" value="F:glucose-6-phosphate dehydrogenase activity"/>
    <property type="evidence" value="ECO:0007669"/>
    <property type="project" value="UniProtKB-UniRule"/>
</dbReference>
<dbReference type="PRINTS" id="PR00079">
    <property type="entry name" value="G6PDHDRGNASE"/>
</dbReference>
<keyword evidence="4 7" id="KW-0521">NADP</keyword>
<dbReference type="Proteomes" id="UP000320011">
    <property type="component" value="Unassembled WGS sequence"/>
</dbReference>
<reference evidence="10 11" key="1">
    <citation type="submission" date="2019-07" db="EMBL/GenBank/DDBJ databases">
        <authorList>
            <person name="Duangmal K."/>
            <person name="Teo W.F.A."/>
        </authorList>
    </citation>
    <scope>NUCLEOTIDE SEQUENCE [LARGE SCALE GENOMIC DNA]</scope>
    <source>
        <strain evidence="10 11">TBRC 6029</strain>
    </source>
</reference>
<evidence type="ECO:0000313" key="10">
    <source>
        <dbReference type="EMBL" id="TVT19451.1"/>
    </source>
</evidence>
<dbReference type="InterPro" id="IPR001282">
    <property type="entry name" value="G6P_DH"/>
</dbReference>
<evidence type="ECO:0000256" key="3">
    <source>
        <dbReference type="ARBA" id="ARBA00022526"/>
    </source>
</evidence>
<feature type="domain" description="Glucose-6-phosphate dehydrogenase NAD-binding" evidence="8">
    <location>
        <begin position="10"/>
        <end position="179"/>
    </location>
</feature>
<dbReference type="NCBIfam" id="TIGR00871">
    <property type="entry name" value="zwf"/>
    <property type="match status" value="1"/>
</dbReference>
<dbReference type="InterPro" id="IPR022674">
    <property type="entry name" value="G6P_DH_NAD-bd"/>
</dbReference>
<evidence type="ECO:0000259" key="9">
    <source>
        <dbReference type="Pfam" id="PF02781"/>
    </source>
</evidence>
<dbReference type="SUPFAM" id="SSF55347">
    <property type="entry name" value="Glyceraldehyde-3-phosphate dehydrogenase-like, C-terminal domain"/>
    <property type="match status" value="1"/>
</dbReference>
<evidence type="ECO:0000259" key="8">
    <source>
        <dbReference type="Pfam" id="PF00479"/>
    </source>
</evidence>
<dbReference type="EC" id="1.1.1.49" evidence="7"/>
<reference evidence="10 11" key="2">
    <citation type="submission" date="2019-08" db="EMBL/GenBank/DDBJ databases">
        <title>Amycolatopsis acidicola sp. nov., isolated from peat swamp forest soil.</title>
        <authorList>
            <person name="Srisuk N."/>
        </authorList>
    </citation>
    <scope>NUCLEOTIDE SEQUENCE [LARGE SCALE GENOMIC DNA]</scope>
    <source>
        <strain evidence="10 11">TBRC 6029</strain>
    </source>
</reference>
<evidence type="ECO:0000256" key="2">
    <source>
        <dbReference type="ARBA" id="ARBA00009975"/>
    </source>
</evidence>
<dbReference type="PROSITE" id="PS00069">
    <property type="entry name" value="G6P_DEHYDROGENASE"/>
    <property type="match status" value="1"/>
</dbReference>
<dbReference type="InterPro" id="IPR022675">
    <property type="entry name" value="G6P_DH_C"/>
</dbReference>
<keyword evidence="3 7" id="KW-0313">Glucose metabolism</keyword>
<dbReference type="InterPro" id="IPR036291">
    <property type="entry name" value="NAD(P)-bd_dom_sf"/>
</dbReference>
<feature type="binding site" evidence="7">
    <location>
        <begin position="13"/>
        <end position="20"/>
    </location>
    <ligand>
        <name>NADP(+)</name>
        <dbReference type="ChEBI" id="CHEBI:58349"/>
    </ligand>
</feature>
<feature type="binding site" evidence="7">
    <location>
        <position position="227"/>
    </location>
    <ligand>
        <name>substrate</name>
    </ligand>
</feature>
<feature type="binding site" evidence="7">
    <location>
        <position position="174"/>
    </location>
    <ligand>
        <name>substrate</name>
    </ligand>
</feature>
<evidence type="ECO:0000256" key="6">
    <source>
        <dbReference type="ARBA" id="ARBA00023277"/>
    </source>
</evidence>
<feature type="domain" description="Glucose-6-phosphate dehydrogenase C-terminal" evidence="9">
    <location>
        <begin position="181"/>
        <end position="456"/>
    </location>
</feature>
<evidence type="ECO:0000256" key="7">
    <source>
        <dbReference type="HAMAP-Rule" id="MF_00966"/>
    </source>
</evidence>
<evidence type="ECO:0000313" key="11">
    <source>
        <dbReference type="Proteomes" id="UP000320011"/>
    </source>
</evidence>
<dbReference type="Gene3D" id="3.30.360.10">
    <property type="entry name" value="Dihydrodipicolinate Reductase, domain 2"/>
    <property type="match status" value="1"/>
</dbReference>
<dbReference type="Pfam" id="PF00479">
    <property type="entry name" value="G6PD_N"/>
    <property type="match status" value="1"/>
</dbReference>
<dbReference type="GO" id="GO:0050661">
    <property type="term" value="F:NADP binding"/>
    <property type="evidence" value="ECO:0007669"/>
    <property type="project" value="UniProtKB-UniRule"/>
</dbReference>
<organism evidence="10 11">
    <name type="scientific">Amycolatopsis rhizosphaerae</name>
    <dbReference type="NCBI Taxonomy" id="2053003"/>
    <lineage>
        <taxon>Bacteria</taxon>
        <taxon>Bacillati</taxon>
        <taxon>Actinomycetota</taxon>
        <taxon>Actinomycetes</taxon>
        <taxon>Pseudonocardiales</taxon>
        <taxon>Pseudonocardiaceae</taxon>
        <taxon>Amycolatopsis</taxon>
    </lineage>
</organism>
<name>A0A558A5B1_9PSEU</name>
<dbReference type="GO" id="GO:0009051">
    <property type="term" value="P:pentose-phosphate shunt, oxidative branch"/>
    <property type="evidence" value="ECO:0007669"/>
    <property type="project" value="TreeGrafter"/>
</dbReference>
<dbReference type="AlphaFoldDB" id="A0A558A5B1"/>
<keyword evidence="6 7" id="KW-0119">Carbohydrate metabolism</keyword>
<dbReference type="RefSeq" id="WP_144593131.1">
    <property type="nucleotide sequence ID" value="NZ_VJWX01000655.1"/>
</dbReference>
<feature type="binding site" evidence="7">
    <location>
        <position position="318"/>
    </location>
    <ligand>
        <name>substrate</name>
    </ligand>
</feature>
<comment type="caution">
    <text evidence="7">Lacks conserved residue(s) required for the propagation of feature annotation.</text>
</comment>
<feature type="binding site" evidence="7">
    <location>
        <position position="170"/>
    </location>
    <ligand>
        <name>substrate</name>
    </ligand>
</feature>
<dbReference type="InterPro" id="IPR019796">
    <property type="entry name" value="G6P_DH_AS"/>
</dbReference>
<evidence type="ECO:0000256" key="5">
    <source>
        <dbReference type="ARBA" id="ARBA00023002"/>
    </source>
</evidence>
<comment type="caution">
    <text evidence="10">The sequence shown here is derived from an EMBL/GenBank/DDBJ whole genome shotgun (WGS) entry which is preliminary data.</text>
</comment>
<comment type="function">
    <text evidence="7">Catalyzes the oxidation of glucose 6-phosphate to 6-phosphogluconolactone.</text>
</comment>
<dbReference type="OrthoDB" id="9802739at2"/>
<feature type="active site" description="Proton acceptor" evidence="7">
    <location>
        <position position="232"/>
    </location>
</feature>
<dbReference type="GO" id="GO:0006006">
    <property type="term" value="P:glucose metabolic process"/>
    <property type="evidence" value="ECO:0007669"/>
    <property type="project" value="UniProtKB-KW"/>
</dbReference>
<gene>
    <name evidence="7 10" type="primary">zwf</name>
    <name evidence="10" type="ORF">FNH05_35000</name>
</gene>
<feature type="binding site" evidence="7">
    <location>
        <position position="46"/>
    </location>
    <ligand>
        <name>NADP(+)</name>
        <dbReference type="ChEBI" id="CHEBI:58349"/>
    </ligand>
</feature>
<feature type="binding site" evidence="7">
    <location>
        <position position="208"/>
    </location>
    <ligand>
        <name>substrate</name>
    </ligand>
</feature>
<proteinExistence type="inferred from homology"/>
<dbReference type="UniPathway" id="UPA00115">
    <property type="reaction ID" value="UER00408"/>
</dbReference>
<dbReference type="HAMAP" id="MF_00966">
    <property type="entry name" value="G6PD"/>
    <property type="match status" value="1"/>
</dbReference>
<evidence type="ECO:0000256" key="4">
    <source>
        <dbReference type="ARBA" id="ARBA00022857"/>
    </source>
</evidence>
<sequence length="465" mass="51018">MVSLRGDALVLFGASGDLARRKLLPSVYRLACRGRLKGIRVVGTAARVWTADRFRDRIRSAAEAAGETVDDAVLGELAGRVGYVPGDYRDPELYHRLAVSLEGCRAPVFYLAIPPDLFENVVTGLRSAGLHRGGRVVVEKPFGRDLGTARHLNACLHEVFAEADIFRIDHFLGKEPVQNVLVTRFANTVLEPLWNRNYVAQVQLTMAESFGVEGRGAFYDRVGTVRDVVQNHLLQLVALLAMEPPVSADPGALRDEKVKVLTATRAVDPGHLVRGQYVGYRDEAGVADDSRTETFAALRLEIDSWRWAGVPFCLRSGKSLPCTVTEAIVEFREPPRLLFAEADPARPGPNQLRFRVTPDGRITLHLQAKVPGSRLVSEPVALTMSEAETLGEGPAAYEQLLDDALDGDPSRFARQDAVEQAWRIVEPALAVSQPPLPYPRGSWGPDQANAVVRRHGGWRCCQPGT</sequence>
<comment type="similarity">
    <text evidence="2 7">Belongs to the glucose-6-phosphate dehydrogenase family.</text>
</comment>
<evidence type="ECO:0000256" key="1">
    <source>
        <dbReference type="ARBA" id="ARBA00004937"/>
    </source>
</evidence>
<protein>
    <recommendedName>
        <fullName evidence="7">Glucose-6-phosphate 1-dehydrogenase</fullName>
        <shortName evidence="7">G6PD</shortName>
        <ecNumber evidence="7">1.1.1.49</ecNumber>
    </recommendedName>
</protein>
<accession>A0A558A5B1</accession>
<dbReference type="Gene3D" id="3.40.50.720">
    <property type="entry name" value="NAD(P)-binding Rossmann-like Domain"/>
    <property type="match status" value="1"/>
</dbReference>
<dbReference type="EMBL" id="VJWX01000655">
    <property type="protein sequence ID" value="TVT19451.1"/>
    <property type="molecule type" value="Genomic_DNA"/>
</dbReference>
<dbReference type="PIRSF" id="PIRSF000110">
    <property type="entry name" value="G6PD"/>
    <property type="match status" value="1"/>
</dbReference>
<keyword evidence="11" id="KW-1185">Reference proteome</keyword>
<dbReference type="PANTHER" id="PTHR23429">
    <property type="entry name" value="GLUCOSE-6-PHOSPHATE 1-DEHYDROGENASE G6PD"/>
    <property type="match status" value="1"/>
</dbReference>
<dbReference type="GO" id="GO:0005829">
    <property type="term" value="C:cytosol"/>
    <property type="evidence" value="ECO:0007669"/>
    <property type="project" value="TreeGrafter"/>
</dbReference>
<dbReference type="NCBIfam" id="NF009492">
    <property type="entry name" value="PRK12853.1-3"/>
    <property type="match status" value="1"/>
</dbReference>
<dbReference type="SUPFAM" id="SSF51735">
    <property type="entry name" value="NAD(P)-binding Rossmann-fold domains"/>
    <property type="match status" value="1"/>
</dbReference>
<comment type="pathway">
    <text evidence="1 7">Carbohydrate degradation; pentose phosphate pathway; D-ribulose 5-phosphate from D-glucose 6-phosphate (oxidative stage): step 1/3.</text>
</comment>
<dbReference type="PANTHER" id="PTHR23429:SF0">
    <property type="entry name" value="GLUCOSE-6-PHOSPHATE 1-DEHYDROGENASE"/>
    <property type="match status" value="1"/>
</dbReference>